<keyword evidence="7" id="KW-1278">Translocase</keyword>
<reference evidence="12" key="1">
    <citation type="journal article" date="2020" name="mSystems">
        <title>Genome- and Community-Level Interaction Insights into Carbon Utilization and Element Cycling Functions of Hydrothermarchaeota in Hydrothermal Sediment.</title>
        <authorList>
            <person name="Zhou Z."/>
            <person name="Liu Y."/>
            <person name="Xu W."/>
            <person name="Pan J."/>
            <person name="Luo Z.H."/>
            <person name="Li M."/>
        </authorList>
    </citation>
    <scope>NUCLEOTIDE SEQUENCE [LARGE SCALE GENOMIC DNA]</scope>
    <source>
        <strain evidence="12">SpSt-757</strain>
    </source>
</reference>
<gene>
    <name evidence="12" type="ORF">ENV41_04410</name>
</gene>
<dbReference type="SFLD" id="SFLDG00002">
    <property type="entry name" value="C1.7:_P-type_atpase_like"/>
    <property type="match status" value="1"/>
</dbReference>
<dbReference type="PANTHER" id="PTHR43294:SF21">
    <property type="entry name" value="CATION TRANSPORTING ATPASE"/>
    <property type="match status" value="1"/>
</dbReference>
<name>A0A7V3N4T6_UNCC3</name>
<keyword evidence="4 10" id="KW-0812">Transmembrane</keyword>
<dbReference type="InterPro" id="IPR023298">
    <property type="entry name" value="ATPase_P-typ_TM_dom_sf"/>
</dbReference>
<keyword evidence="8 10" id="KW-1133">Transmembrane helix</keyword>
<dbReference type="GO" id="GO:0016887">
    <property type="term" value="F:ATP hydrolysis activity"/>
    <property type="evidence" value="ECO:0007669"/>
    <property type="project" value="InterPro"/>
</dbReference>
<dbReference type="EMBL" id="DTGG01000134">
    <property type="protein sequence ID" value="HFZ09356.1"/>
    <property type="molecule type" value="Genomic_DNA"/>
</dbReference>
<dbReference type="Pfam" id="PF08282">
    <property type="entry name" value="Hydrolase_3"/>
    <property type="match status" value="1"/>
</dbReference>
<feature type="transmembrane region" description="Helical" evidence="10">
    <location>
        <begin position="672"/>
        <end position="694"/>
    </location>
</feature>
<feature type="transmembrane region" description="Helical" evidence="10">
    <location>
        <begin position="268"/>
        <end position="294"/>
    </location>
</feature>
<dbReference type="PROSITE" id="PS00154">
    <property type="entry name" value="ATPASE_E1_E2"/>
    <property type="match status" value="1"/>
</dbReference>
<accession>A0A7V3N4T6</accession>
<keyword evidence="5" id="KW-0547">Nucleotide-binding</keyword>
<dbReference type="InterPro" id="IPR008250">
    <property type="entry name" value="ATPase_P-typ_transduc_dom_A_sf"/>
</dbReference>
<dbReference type="InterPro" id="IPR050510">
    <property type="entry name" value="Cation_transp_ATPase_P-type"/>
</dbReference>
<evidence type="ECO:0000256" key="6">
    <source>
        <dbReference type="ARBA" id="ARBA00022840"/>
    </source>
</evidence>
<feature type="transmembrane region" description="Helical" evidence="10">
    <location>
        <begin position="758"/>
        <end position="777"/>
    </location>
</feature>
<feature type="transmembrane region" description="Helical" evidence="10">
    <location>
        <begin position="798"/>
        <end position="818"/>
    </location>
</feature>
<keyword evidence="3" id="KW-1003">Cell membrane</keyword>
<dbReference type="Gene3D" id="2.70.150.10">
    <property type="entry name" value="Calcium-transporting ATPase, cytoplasmic transduction domain A"/>
    <property type="match status" value="1"/>
</dbReference>
<feature type="transmembrane region" description="Helical" evidence="10">
    <location>
        <begin position="47"/>
        <end position="73"/>
    </location>
</feature>
<evidence type="ECO:0000256" key="9">
    <source>
        <dbReference type="ARBA" id="ARBA00023136"/>
    </source>
</evidence>
<dbReference type="Gene3D" id="3.40.50.1000">
    <property type="entry name" value="HAD superfamily/HAD-like"/>
    <property type="match status" value="1"/>
</dbReference>
<dbReference type="Pfam" id="PF00122">
    <property type="entry name" value="E1-E2_ATPase"/>
    <property type="match status" value="1"/>
</dbReference>
<dbReference type="SFLD" id="SFLDS00003">
    <property type="entry name" value="Haloacid_Dehalogenase"/>
    <property type="match status" value="1"/>
</dbReference>
<dbReference type="InterPro" id="IPR044492">
    <property type="entry name" value="P_typ_ATPase_HD_dom"/>
</dbReference>
<dbReference type="PANTHER" id="PTHR43294">
    <property type="entry name" value="SODIUM/POTASSIUM-TRANSPORTING ATPASE SUBUNIT ALPHA"/>
    <property type="match status" value="1"/>
</dbReference>
<sequence>MNYYQKPISQILNELNTSAEGLSDSEALLRLKKYGLNQLKKVKKRPLIFKFFVQFFDLLAVILIIIGILAIFTEEPRDSLIIFSIVFINAIIGFVQEYKAERILSAFKKHIPSFAKVIREGKLKRILSIHVVPGDILVVESGDAICADARLIEAFNLKTNDFALTGESEPQPKRVYQIKETKSLTDIENMIFMGTSVAEGEAKAVVVETGMGTAFGKIAKETQATKEELTPLQKELRHTGKTVAKIATLVAVLILFVMYFIRRDLKESMLFAIAAGAAMVPEGLPAAISVALSLGAQRMLKKKALVKKLLHVESLGSVTTICTDKTGTLTTGEMTAIESWMKNASIELLNKTMVLCNNATLAEKPLGNPLEIALLKYAQKKKVQVDKMRREYRRVFEIPFSSKRKMMSVVCQEGEHYIAYVKGAPLEILERCKLKKEEKEEIIQENDRLASAGLRVLAFACKDLGKKKQFQKEVIEQDLKFIGLVGIEDPPREGVKEAIALCKKAQIKVIMVTGDYGLTALAVAKQIGLYSETTKVITGEEMHKMDDDKLKEFLTDGMIFARIDPSQKLRIVENLKEKGEVVAVTGDGVNDAPALVAADIGVAMGRIGTDVAKEAADMVLLDDHFATIVKAIKEGRTIFDNAKKIIFYVFSSNAGELFAPLFGLFLGLPLPLLAIQMLAIDLGTDVFPSLALGVEKEEPFIMTRPPRPATERMMNIGMLSRLLLVGLIMGTLAFLVYLVSLFEGGWHWGESLNVNAPLYLSATASVYTLLVLCQVANAFSCRSPKFSLFKIGIWTNPWLLYAELISFVMLYGVVYFSPLQKIFRTNVPSPLSWVLIILSFFIFLFFSEWRKRSFKSQAT</sequence>
<comment type="subcellular location">
    <subcellularLocation>
        <location evidence="1">Cell membrane</location>
        <topology evidence="1">Multi-pass membrane protein</topology>
    </subcellularLocation>
</comment>
<dbReference type="SUPFAM" id="SSF56784">
    <property type="entry name" value="HAD-like"/>
    <property type="match status" value="1"/>
</dbReference>
<dbReference type="InterPro" id="IPR059000">
    <property type="entry name" value="ATPase_P-type_domA"/>
</dbReference>
<dbReference type="InterPro" id="IPR036412">
    <property type="entry name" value="HAD-like_sf"/>
</dbReference>
<dbReference type="SMART" id="SM00831">
    <property type="entry name" value="Cation_ATPase_N"/>
    <property type="match status" value="1"/>
</dbReference>
<dbReference type="SFLD" id="SFLDF00027">
    <property type="entry name" value="p-type_atpase"/>
    <property type="match status" value="1"/>
</dbReference>
<feature type="transmembrane region" description="Helical" evidence="10">
    <location>
        <begin position="79"/>
        <end position="98"/>
    </location>
</feature>
<dbReference type="GO" id="GO:0005886">
    <property type="term" value="C:plasma membrane"/>
    <property type="evidence" value="ECO:0007669"/>
    <property type="project" value="UniProtKB-SubCell"/>
</dbReference>
<dbReference type="Pfam" id="PF13246">
    <property type="entry name" value="Cation_ATPase"/>
    <property type="match status" value="1"/>
</dbReference>
<dbReference type="SUPFAM" id="SSF81665">
    <property type="entry name" value="Calcium ATPase, transmembrane domain M"/>
    <property type="match status" value="1"/>
</dbReference>
<organism evidence="12">
    <name type="scientific">candidate division CPR3 bacterium</name>
    <dbReference type="NCBI Taxonomy" id="2268181"/>
    <lineage>
        <taxon>Bacteria</taxon>
        <taxon>Bacteria division CPR3</taxon>
    </lineage>
</organism>
<dbReference type="SUPFAM" id="SSF81653">
    <property type="entry name" value="Calcium ATPase, transduction domain A"/>
    <property type="match status" value="1"/>
</dbReference>
<dbReference type="PRINTS" id="PR00120">
    <property type="entry name" value="HATPASE"/>
</dbReference>
<dbReference type="NCBIfam" id="TIGR01494">
    <property type="entry name" value="ATPase_P-type"/>
    <property type="match status" value="2"/>
</dbReference>
<proteinExistence type="inferred from homology"/>
<dbReference type="InterPro" id="IPR004014">
    <property type="entry name" value="ATPase_P-typ_cation-transptr_N"/>
</dbReference>
<evidence type="ECO:0000256" key="1">
    <source>
        <dbReference type="ARBA" id="ARBA00004651"/>
    </source>
</evidence>
<evidence type="ECO:0000256" key="2">
    <source>
        <dbReference type="ARBA" id="ARBA00005675"/>
    </source>
</evidence>
<feature type="transmembrane region" description="Helical" evidence="10">
    <location>
        <begin position="243"/>
        <end position="262"/>
    </location>
</feature>
<dbReference type="FunFam" id="3.40.50.1000:FF:000028">
    <property type="entry name" value="Calcium-transporting P-type ATPase, putative"/>
    <property type="match status" value="1"/>
</dbReference>
<dbReference type="Pfam" id="PF00689">
    <property type="entry name" value="Cation_ATPase_C"/>
    <property type="match status" value="1"/>
</dbReference>
<evidence type="ECO:0000259" key="11">
    <source>
        <dbReference type="SMART" id="SM00831"/>
    </source>
</evidence>
<dbReference type="InterPro" id="IPR018303">
    <property type="entry name" value="ATPase_P-typ_P_site"/>
</dbReference>
<evidence type="ECO:0000256" key="10">
    <source>
        <dbReference type="SAM" id="Phobius"/>
    </source>
</evidence>
<keyword evidence="6" id="KW-0067">ATP-binding</keyword>
<dbReference type="InterPro" id="IPR001757">
    <property type="entry name" value="P_typ_ATPase"/>
</dbReference>
<dbReference type="InterPro" id="IPR006068">
    <property type="entry name" value="ATPase_P-typ_cation-transptr_C"/>
</dbReference>
<dbReference type="InterPro" id="IPR023299">
    <property type="entry name" value="ATPase_P-typ_cyto_dom_N"/>
</dbReference>
<keyword evidence="9 10" id="KW-0472">Membrane</keyword>
<dbReference type="PRINTS" id="PR00119">
    <property type="entry name" value="CATATPASE"/>
</dbReference>
<evidence type="ECO:0000256" key="7">
    <source>
        <dbReference type="ARBA" id="ARBA00022967"/>
    </source>
</evidence>
<comment type="caution">
    <text evidence="12">The sequence shown here is derived from an EMBL/GenBank/DDBJ whole genome shotgun (WGS) entry which is preliminary data.</text>
</comment>
<evidence type="ECO:0000256" key="5">
    <source>
        <dbReference type="ARBA" id="ARBA00022741"/>
    </source>
</evidence>
<dbReference type="Gene3D" id="1.20.1110.10">
    <property type="entry name" value="Calcium-transporting ATPase, transmembrane domain"/>
    <property type="match status" value="1"/>
</dbReference>
<comment type="similarity">
    <text evidence="2">Belongs to the cation transport ATPase (P-type) (TC 3.A.3) family. Type IIA subfamily.</text>
</comment>
<dbReference type="GO" id="GO:0005524">
    <property type="term" value="F:ATP binding"/>
    <property type="evidence" value="ECO:0007669"/>
    <property type="project" value="UniProtKB-KW"/>
</dbReference>
<evidence type="ECO:0000256" key="3">
    <source>
        <dbReference type="ARBA" id="ARBA00022475"/>
    </source>
</evidence>
<evidence type="ECO:0000256" key="4">
    <source>
        <dbReference type="ARBA" id="ARBA00022692"/>
    </source>
</evidence>
<feature type="transmembrane region" description="Helical" evidence="10">
    <location>
        <begin position="645"/>
        <end position="666"/>
    </location>
</feature>
<feature type="transmembrane region" description="Helical" evidence="10">
    <location>
        <begin position="715"/>
        <end position="738"/>
    </location>
</feature>
<dbReference type="AlphaFoldDB" id="A0A7V3N4T6"/>
<feature type="transmembrane region" description="Helical" evidence="10">
    <location>
        <begin position="830"/>
        <end position="847"/>
    </location>
</feature>
<evidence type="ECO:0000313" key="12">
    <source>
        <dbReference type="EMBL" id="HFZ09356.1"/>
    </source>
</evidence>
<protein>
    <submittedName>
        <fullName evidence="12">Cation-transporting P-type ATPase</fullName>
    </submittedName>
</protein>
<dbReference type="Pfam" id="PF00690">
    <property type="entry name" value="Cation_ATPase_N"/>
    <property type="match status" value="1"/>
</dbReference>
<evidence type="ECO:0000256" key="8">
    <source>
        <dbReference type="ARBA" id="ARBA00022989"/>
    </source>
</evidence>
<feature type="domain" description="Cation-transporting P-type ATPase N-terminal" evidence="11">
    <location>
        <begin position="2"/>
        <end position="75"/>
    </location>
</feature>
<dbReference type="Gene3D" id="3.40.1110.10">
    <property type="entry name" value="Calcium-transporting ATPase, cytoplasmic domain N"/>
    <property type="match status" value="1"/>
</dbReference>
<dbReference type="InterPro" id="IPR023214">
    <property type="entry name" value="HAD_sf"/>
</dbReference>